<comment type="similarity">
    <text evidence="2">Belongs to the FLZ family.</text>
</comment>
<evidence type="ECO:0000256" key="4">
    <source>
        <dbReference type="ARBA" id="ARBA00022723"/>
    </source>
</evidence>
<dbReference type="Pfam" id="PF04570">
    <property type="entry name" value="zf-FLZ"/>
    <property type="match status" value="1"/>
</dbReference>
<dbReference type="AlphaFoldDB" id="D5AE35"/>
<evidence type="ECO:0000256" key="2">
    <source>
        <dbReference type="ARBA" id="ARBA00009374"/>
    </source>
</evidence>
<accession>D5AE35</accession>
<evidence type="ECO:0000256" key="5">
    <source>
        <dbReference type="PROSITE-ProRule" id="PRU01131"/>
    </source>
</evidence>
<reference evidence="8" key="1">
    <citation type="submission" date="2010-04" db="EMBL/GenBank/DDBJ databases">
        <authorList>
            <person name="Reid K.E."/>
            <person name="Liao N."/>
            <person name="Chan S."/>
            <person name="Docking R."/>
            <person name="Taylor G."/>
            <person name="Moore R."/>
            <person name="Mayo M."/>
            <person name="Munro S."/>
            <person name="King J."/>
            <person name="Yanchuk A."/>
            <person name="Holt R."/>
            <person name="Jones S."/>
            <person name="Marra M."/>
            <person name="Ritland C.E."/>
            <person name="Ritland K."/>
            <person name="Bohlmann J."/>
        </authorList>
    </citation>
    <scope>NUCLEOTIDE SEQUENCE</scope>
    <source>
        <tissue evidence="8">Bud</tissue>
    </source>
</reference>
<feature type="domain" description="FLZ-type" evidence="7">
    <location>
        <begin position="72"/>
        <end position="116"/>
    </location>
</feature>
<sequence>MMHYSGKRPRTRSPPGAAPMRRTSSTALLDSPIDMEHNEKQKKYKQPPEDGGASRKAAAVTSHVHVFPEAAHFLQACCLCKRRLGPGTDIYMYRGDSAFCSAECRHEQIVIDELKEKCYLEVRKMKESSPAANHRQSSATNQSIQAGTVAAI</sequence>
<name>D5AE35_PICSI</name>
<keyword evidence="4" id="KW-0479">Metal-binding</keyword>
<dbReference type="GO" id="GO:0046872">
    <property type="term" value="F:metal ion binding"/>
    <property type="evidence" value="ECO:0007669"/>
    <property type="project" value="UniProtKB-KW"/>
</dbReference>
<dbReference type="EMBL" id="BT124562">
    <property type="protein sequence ID" value="ADE77804.1"/>
    <property type="molecule type" value="mRNA"/>
</dbReference>
<organism evidence="8">
    <name type="scientific">Picea sitchensis</name>
    <name type="common">Sitka spruce</name>
    <name type="synonym">Pinus sitchensis</name>
    <dbReference type="NCBI Taxonomy" id="3332"/>
    <lineage>
        <taxon>Eukaryota</taxon>
        <taxon>Viridiplantae</taxon>
        <taxon>Streptophyta</taxon>
        <taxon>Embryophyta</taxon>
        <taxon>Tracheophyta</taxon>
        <taxon>Spermatophyta</taxon>
        <taxon>Pinopsida</taxon>
        <taxon>Pinidae</taxon>
        <taxon>Conifers I</taxon>
        <taxon>Pinales</taxon>
        <taxon>Pinaceae</taxon>
        <taxon>Picea</taxon>
    </lineage>
</organism>
<dbReference type="PROSITE" id="PS51795">
    <property type="entry name" value="ZF_FLZ"/>
    <property type="match status" value="1"/>
</dbReference>
<dbReference type="PANTHER" id="PTHR33059">
    <property type="entry name" value="FCS-LIKE ZINC FINGER 5"/>
    <property type="match status" value="1"/>
</dbReference>
<proteinExistence type="evidence at transcript level"/>
<evidence type="ECO:0000259" key="7">
    <source>
        <dbReference type="PROSITE" id="PS51795"/>
    </source>
</evidence>
<dbReference type="GO" id="GO:0005737">
    <property type="term" value="C:cytoplasm"/>
    <property type="evidence" value="ECO:0007669"/>
    <property type="project" value="UniProtKB-SubCell"/>
</dbReference>
<protein>
    <recommendedName>
        <fullName evidence="7">FLZ-type domain-containing protein</fullName>
    </recommendedName>
</protein>
<evidence type="ECO:0000256" key="3">
    <source>
        <dbReference type="ARBA" id="ARBA00022490"/>
    </source>
</evidence>
<keyword evidence="3" id="KW-0963">Cytoplasm</keyword>
<feature type="compositionally biased region" description="Basic residues" evidence="6">
    <location>
        <begin position="1"/>
        <end position="11"/>
    </location>
</feature>
<evidence type="ECO:0000256" key="1">
    <source>
        <dbReference type="ARBA" id="ARBA00004496"/>
    </source>
</evidence>
<feature type="region of interest" description="Disordered" evidence="6">
    <location>
        <begin position="129"/>
        <end position="152"/>
    </location>
</feature>
<feature type="compositionally biased region" description="Polar residues" evidence="6">
    <location>
        <begin position="130"/>
        <end position="146"/>
    </location>
</feature>
<evidence type="ECO:0000256" key="6">
    <source>
        <dbReference type="SAM" id="MobiDB-lite"/>
    </source>
</evidence>
<comment type="subcellular location">
    <subcellularLocation>
        <location evidence="1">Cytoplasm</location>
    </subcellularLocation>
</comment>
<dbReference type="PANTHER" id="PTHR33059:SF4">
    <property type="entry name" value="FCS-LIKE ZINC FINGER 5"/>
    <property type="match status" value="1"/>
</dbReference>
<evidence type="ECO:0000313" key="8">
    <source>
        <dbReference type="EMBL" id="ADE77804.1"/>
    </source>
</evidence>
<dbReference type="InterPro" id="IPR007650">
    <property type="entry name" value="Zf-FLZ_dom"/>
</dbReference>
<feature type="zinc finger region" description="FLZ-type" evidence="5">
    <location>
        <begin position="72"/>
        <end position="116"/>
    </location>
</feature>
<feature type="region of interest" description="Disordered" evidence="6">
    <location>
        <begin position="1"/>
        <end position="59"/>
    </location>
</feature>